<comment type="caution">
    <text evidence="6">The sequence shown here is derived from an EMBL/GenBank/DDBJ whole genome shotgun (WGS) entry which is preliminary data.</text>
</comment>
<feature type="domain" description="CENP-V/GFA" evidence="5">
    <location>
        <begin position="5"/>
        <end position="118"/>
    </location>
</feature>
<dbReference type="Gene3D" id="3.90.1590.10">
    <property type="entry name" value="glutathione-dependent formaldehyde- activating enzyme (gfa)"/>
    <property type="match status" value="1"/>
</dbReference>
<evidence type="ECO:0000256" key="3">
    <source>
        <dbReference type="ARBA" id="ARBA00022833"/>
    </source>
</evidence>
<dbReference type="GO" id="GO:0016846">
    <property type="term" value="F:carbon-sulfur lyase activity"/>
    <property type="evidence" value="ECO:0007669"/>
    <property type="project" value="InterPro"/>
</dbReference>
<dbReference type="OrthoDB" id="406544at2759"/>
<keyword evidence="7" id="KW-1185">Reference proteome</keyword>
<evidence type="ECO:0000259" key="5">
    <source>
        <dbReference type="PROSITE" id="PS51891"/>
    </source>
</evidence>
<evidence type="ECO:0000313" key="7">
    <source>
        <dbReference type="Proteomes" id="UP000799772"/>
    </source>
</evidence>
<evidence type="ECO:0000256" key="1">
    <source>
        <dbReference type="ARBA" id="ARBA00005495"/>
    </source>
</evidence>
<dbReference type="PROSITE" id="PS51891">
    <property type="entry name" value="CENP_V_GFA"/>
    <property type="match status" value="1"/>
</dbReference>
<gene>
    <name evidence="6" type="ORF">NA57DRAFT_71189</name>
</gene>
<dbReference type="Proteomes" id="UP000799772">
    <property type="component" value="Unassembled WGS sequence"/>
</dbReference>
<organism evidence="6 7">
    <name type="scientific">Rhizodiscina lignyota</name>
    <dbReference type="NCBI Taxonomy" id="1504668"/>
    <lineage>
        <taxon>Eukaryota</taxon>
        <taxon>Fungi</taxon>
        <taxon>Dikarya</taxon>
        <taxon>Ascomycota</taxon>
        <taxon>Pezizomycotina</taxon>
        <taxon>Dothideomycetes</taxon>
        <taxon>Pleosporomycetidae</taxon>
        <taxon>Aulographales</taxon>
        <taxon>Rhizodiscinaceae</taxon>
        <taxon>Rhizodiscina</taxon>
    </lineage>
</organism>
<protein>
    <recommendedName>
        <fullName evidence="5">CENP-V/GFA domain-containing protein</fullName>
    </recommendedName>
</protein>
<dbReference type="InterPro" id="IPR006913">
    <property type="entry name" value="CENP-V/GFA"/>
</dbReference>
<reference evidence="6" key="1">
    <citation type="journal article" date="2020" name="Stud. Mycol.">
        <title>101 Dothideomycetes genomes: a test case for predicting lifestyles and emergence of pathogens.</title>
        <authorList>
            <person name="Haridas S."/>
            <person name="Albert R."/>
            <person name="Binder M."/>
            <person name="Bloem J."/>
            <person name="Labutti K."/>
            <person name="Salamov A."/>
            <person name="Andreopoulos B."/>
            <person name="Baker S."/>
            <person name="Barry K."/>
            <person name="Bills G."/>
            <person name="Bluhm B."/>
            <person name="Cannon C."/>
            <person name="Castanera R."/>
            <person name="Culley D."/>
            <person name="Daum C."/>
            <person name="Ezra D."/>
            <person name="Gonzalez J."/>
            <person name="Henrissat B."/>
            <person name="Kuo A."/>
            <person name="Liang C."/>
            <person name="Lipzen A."/>
            <person name="Lutzoni F."/>
            <person name="Magnuson J."/>
            <person name="Mondo S."/>
            <person name="Nolan M."/>
            <person name="Ohm R."/>
            <person name="Pangilinan J."/>
            <person name="Park H.-J."/>
            <person name="Ramirez L."/>
            <person name="Alfaro M."/>
            <person name="Sun H."/>
            <person name="Tritt A."/>
            <person name="Yoshinaga Y."/>
            <person name="Zwiers L.-H."/>
            <person name="Turgeon B."/>
            <person name="Goodwin S."/>
            <person name="Spatafora J."/>
            <person name="Crous P."/>
            <person name="Grigoriev I."/>
        </authorList>
    </citation>
    <scope>NUCLEOTIDE SEQUENCE</scope>
    <source>
        <strain evidence="6">CBS 133067</strain>
    </source>
</reference>
<keyword evidence="3" id="KW-0862">Zinc</keyword>
<keyword evidence="4" id="KW-0456">Lyase</keyword>
<proteinExistence type="inferred from homology"/>
<accession>A0A9P4MH21</accession>
<dbReference type="GO" id="GO:0046872">
    <property type="term" value="F:metal ion binding"/>
    <property type="evidence" value="ECO:0007669"/>
    <property type="project" value="UniProtKB-KW"/>
</dbReference>
<dbReference type="PANTHER" id="PTHR33337:SF40">
    <property type="entry name" value="CENP-V_GFA DOMAIN-CONTAINING PROTEIN-RELATED"/>
    <property type="match status" value="1"/>
</dbReference>
<name>A0A9P4MH21_9PEZI</name>
<evidence type="ECO:0000256" key="4">
    <source>
        <dbReference type="ARBA" id="ARBA00023239"/>
    </source>
</evidence>
<evidence type="ECO:0000256" key="2">
    <source>
        <dbReference type="ARBA" id="ARBA00022723"/>
    </source>
</evidence>
<dbReference type="Pfam" id="PF04828">
    <property type="entry name" value="GFA"/>
    <property type="match status" value="1"/>
</dbReference>
<comment type="similarity">
    <text evidence="1">Belongs to the Gfa family.</text>
</comment>
<dbReference type="InterPro" id="IPR011057">
    <property type="entry name" value="Mss4-like_sf"/>
</dbReference>
<dbReference type="SUPFAM" id="SSF51316">
    <property type="entry name" value="Mss4-like"/>
    <property type="match status" value="1"/>
</dbReference>
<keyword evidence="2" id="KW-0479">Metal-binding</keyword>
<evidence type="ECO:0000313" key="6">
    <source>
        <dbReference type="EMBL" id="KAF2104994.1"/>
    </source>
</evidence>
<dbReference type="AlphaFoldDB" id="A0A9P4MH21"/>
<dbReference type="PANTHER" id="PTHR33337">
    <property type="entry name" value="GFA DOMAIN-CONTAINING PROTEIN"/>
    <property type="match status" value="1"/>
</dbReference>
<sequence>MATTHKGSCSCEAIKIEVQADPAFIGLCHCRNCQKSTGSTYSTNWVVPRSAFKIVSGEPTTYKVTGGSGNPALRQFCGTCSSTMWTETSMRPDIIVIKVGVMDDGGLAKFTPGIETFTSRKPGWVKEVEGATQFEESFPIQPQQ</sequence>
<dbReference type="EMBL" id="ML978121">
    <property type="protein sequence ID" value="KAF2104994.1"/>
    <property type="molecule type" value="Genomic_DNA"/>
</dbReference>